<dbReference type="AlphaFoldDB" id="A0A6C0H3Q7"/>
<feature type="transmembrane region" description="Helical" evidence="1">
    <location>
        <begin position="26"/>
        <end position="47"/>
    </location>
</feature>
<keyword evidence="1" id="KW-1133">Transmembrane helix</keyword>
<feature type="transmembrane region" description="Helical" evidence="1">
    <location>
        <begin position="104"/>
        <end position="123"/>
    </location>
</feature>
<sequence>MGNVTTRDAAKFQIETGRIESKKHLIGSWFFGIFLIITGCAMIYFSFKPTSQLNCYNNDDEMAVNNACSPLNTDEDKDTKCQNAKDLLDKKNQMCNVKKPNRKFLFGGLFIPLGIFIIMYARWSDKMVQTNDSEAIKVATRNEFELFGLTKRYDVL</sequence>
<name>A0A6C0H3Q7_9ZZZZ</name>
<accession>A0A6C0H3Q7</accession>
<organism evidence="2">
    <name type="scientific">viral metagenome</name>
    <dbReference type="NCBI Taxonomy" id="1070528"/>
    <lineage>
        <taxon>unclassified sequences</taxon>
        <taxon>metagenomes</taxon>
        <taxon>organismal metagenomes</taxon>
    </lineage>
</organism>
<reference evidence="2" key="1">
    <citation type="journal article" date="2020" name="Nature">
        <title>Giant virus diversity and host interactions through global metagenomics.</title>
        <authorList>
            <person name="Schulz F."/>
            <person name="Roux S."/>
            <person name="Paez-Espino D."/>
            <person name="Jungbluth S."/>
            <person name="Walsh D.A."/>
            <person name="Denef V.J."/>
            <person name="McMahon K.D."/>
            <person name="Konstantinidis K.T."/>
            <person name="Eloe-Fadrosh E.A."/>
            <person name="Kyrpides N.C."/>
            <person name="Woyke T."/>
        </authorList>
    </citation>
    <scope>NUCLEOTIDE SEQUENCE</scope>
    <source>
        <strain evidence="2">GVMAG-M-3300023179-62</strain>
    </source>
</reference>
<keyword evidence="1" id="KW-0812">Transmembrane</keyword>
<evidence type="ECO:0008006" key="3">
    <source>
        <dbReference type="Google" id="ProtNLM"/>
    </source>
</evidence>
<evidence type="ECO:0000256" key="1">
    <source>
        <dbReference type="SAM" id="Phobius"/>
    </source>
</evidence>
<dbReference type="EMBL" id="MN739861">
    <property type="protein sequence ID" value="QHT75037.1"/>
    <property type="molecule type" value="Genomic_DNA"/>
</dbReference>
<evidence type="ECO:0000313" key="2">
    <source>
        <dbReference type="EMBL" id="QHT75037.1"/>
    </source>
</evidence>
<proteinExistence type="predicted"/>
<keyword evidence="1" id="KW-0472">Membrane</keyword>
<protein>
    <recommendedName>
        <fullName evidence="3">Transmembrane protein</fullName>
    </recommendedName>
</protein>